<dbReference type="InterPro" id="IPR003594">
    <property type="entry name" value="HATPase_dom"/>
</dbReference>
<dbReference type="InterPro" id="IPR005467">
    <property type="entry name" value="His_kinase_dom"/>
</dbReference>
<sequence length="698" mass="77154">MHQNQTLLGMAGRIAQLGGWTVDLPDKHLVWSDEMCAIHDLPPGATPELEQVFGFYAPQSQAAARQVFEACAQHGTPFDLELEVFTAQGRHIWVRGIGEAQRDAAGKITRVQGACQDITPRKQTEEKLIYERDLLWMLLDSSPDHIYFKDTESRFIKCSTAQARQFGVESSDALVGKTDFDIFSEEHARPAFEDEQEIIRTGQPMVNKVERETWQDGRPDSWALTTKMPLRSKDGTIIGTFGITKDISGIKQTENELAYQRDLLATLMDNLPDSIFFKDLQSRLVQLSRSEAESLFHVSLSRHRAAFPGAALPPHLQSVEAFREYAIGKSDADFYGAEEAAEFAKSEQEVLRTGQPMIEKSEIVGMHPDGYADWHLSTKCPWRDRDGRIIGTFGTSKNISKLKQAEKTIEEVHKKLVDASRLAGMAEIATNVLHNVGNILNSVNVSVGMLSAQLRASKLKGLARAVGLMDEHADDLGEFLVHDARGKLLPLYLRELAQTLESEQRTMAEELGQLAKSVDHIKEVVATQQSHAGAPRIVESVRWNELVEDALRMNVSALERHKVQIVKEFDDLPMLLLDRHRLLQILVNLIGNSKQALGGQDLAQPTITLGARLVVSEHGQLLRITVADNGEGIAPENLTRIFAHGFTTRTTGHGFGLHSCVLAAQEMGGSLAAYSPGTGQGAIFTLDIPVTTPEGDTL</sequence>
<dbReference type="SMART" id="SM00086">
    <property type="entry name" value="PAC"/>
    <property type="match status" value="2"/>
</dbReference>
<keyword evidence="9" id="KW-1185">Reference proteome</keyword>
<dbReference type="EMBL" id="JAVDXT010000001">
    <property type="protein sequence ID" value="MDR7376500.1"/>
    <property type="molecule type" value="Genomic_DNA"/>
</dbReference>
<dbReference type="SMART" id="SM00387">
    <property type="entry name" value="HATPase_c"/>
    <property type="match status" value="1"/>
</dbReference>
<gene>
    <name evidence="8" type="ORF">J2X19_001158</name>
</gene>
<dbReference type="PROSITE" id="PS50109">
    <property type="entry name" value="HIS_KIN"/>
    <property type="match status" value="1"/>
</dbReference>
<dbReference type="Proteomes" id="UP001180487">
    <property type="component" value="Unassembled WGS sequence"/>
</dbReference>
<dbReference type="SUPFAM" id="SSF55785">
    <property type="entry name" value="PYP-like sensor domain (PAS domain)"/>
    <property type="match status" value="3"/>
</dbReference>
<keyword evidence="3" id="KW-0597">Phosphoprotein</keyword>
<dbReference type="CDD" id="cd00130">
    <property type="entry name" value="PAS"/>
    <property type="match status" value="1"/>
</dbReference>
<dbReference type="Pfam" id="PF08448">
    <property type="entry name" value="PAS_4"/>
    <property type="match status" value="2"/>
</dbReference>
<dbReference type="Pfam" id="PF08447">
    <property type="entry name" value="PAS_3"/>
    <property type="match status" value="1"/>
</dbReference>
<dbReference type="RefSeq" id="WP_310371470.1">
    <property type="nucleotide sequence ID" value="NZ_JAVDXT010000001.1"/>
</dbReference>
<dbReference type="InterPro" id="IPR013655">
    <property type="entry name" value="PAS_fold_3"/>
</dbReference>
<evidence type="ECO:0000256" key="2">
    <source>
        <dbReference type="ARBA" id="ARBA00012438"/>
    </source>
</evidence>
<evidence type="ECO:0000256" key="1">
    <source>
        <dbReference type="ARBA" id="ARBA00000085"/>
    </source>
</evidence>
<evidence type="ECO:0000259" key="6">
    <source>
        <dbReference type="PROSITE" id="PS50109"/>
    </source>
</evidence>
<dbReference type="Gene3D" id="3.30.565.10">
    <property type="entry name" value="Histidine kinase-like ATPase, C-terminal domain"/>
    <property type="match status" value="1"/>
</dbReference>
<dbReference type="InterPro" id="IPR000014">
    <property type="entry name" value="PAS"/>
</dbReference>
<dbReference type="InterPro" id="IPR001610">
    <property type="entry name" value="PAC"/>
</dbReference>
<dbReference type="Pfam" id="PF02518">
    <property type="entry name" value="HATPase_c"/>
    <property type="match status" value="1"/>
</dbReference>
<dbReference type="PANTHER" id="PTHR43304:SF1">
    <property type="entry name" value="PAC DOMAIN-CONTAINING PROTEIN"/>
    <property type="match status" value="1"/>
</dbReference>
<evidence type="ECO:0000256" key="3">
    <source>
        <dbReference type="ARBA" id="ARBA00022553"/>
    </source>
</evidence>
<evidence type="ECO:0000259" key="7">
    <source>
        <dbReference type="PROSITE" id="PS50113"/>
    </source>
</evidence>
<dbReference type="PRINTS" id="PR00344">
    <property type="entry name" value="BCTRLSENSOR"/>
</dbReference>
<protein>
    <recommendedName>
        <fullName evidence="2">histidine kinase</fullName>
        <ecNumber evidence="2">2.7.13.3</ecNumber>
    </recommendedName>
</protein>
<reference evidence="8 9" key="1">
    <citation type="submission" date="2023-07" db="EMBL/GenBank/DDBJ databases">
        <title>Sorghum-associated microbial communities from plants grown in Nebraska, USA.</title>
        <authorList>
            <person name="Schachtman D."/>
        </authorList>
    </citation>
    <scope>NUCLEOTIDE SEQUENCE [LARGE SCALE GENOMIC DNA]</scope>
    <source>
        <strain evidence="8 9">BE313</strain>
    </source>
</reference>
<name>A0ABU2C5A8_9BURK</name>
<dbReference type="InterPro" id="IPR013656">
    <property type="entry name" value="PAS_4"/>
</dbReference>
<comment type="catalytic activity">
    <reaction evidence="1">
        <text>ATP + protein L-histidine = ADP + protein N-phospho-L-histidine.</text>
        <dbReference type="EC" id="2.7.13.3"/>
    </reaction>
</comment>
<evidence type="ECO:0000256" key="5">
    <source>
        <dbReference type="ARBA" id="ARBA00022777"/>
    </source>
</evidence>
<dbReference type="EC" id="2.7.13.3" evidence="2"/>
<accession>A0ABU2C5A8</accession>
<comment type="caution">
    <text evidence="8">The sequence shown here is derived from an EMBL/GenBank/DDBJ whole genome shotgun (WGS) entry which is preliminary data.</text>
</comment>
<keyword evidence="5" id="KW-0418">Kinase</keyword>
<dbReference type="SUPFAM" id="SSF55874">
    <property type="entry name" value="ATPase domain of HSP90 chaperone/DNA topoisomerase II/histidine kinase"/>
    <property type="match status" value="1"/>
</dbReference>
<keyword evidence="4" id="KW-0808">Transferase</keyword>
<dbReference type="InterPro" id="IPR035965">
    <property type="entry name" value="PAS-like_dom_sf"/>
</dbReference>
<evidence type="ECO:0000256" key="4">
    <source>
        <dbReference type="ARBA" id="ARBA00022679"/>
    </source>
</evidence>
<dbReference type="InterPro" id="IPR036890">
    <property type="entry name" value="HATPase_C_sf"/>
</dbReference>
<feature type="domain" description="Histidine kinase" evidence="6">
    <location>
        <begin position="479"/>
        <end position="692"/>
    </location>
</feature>
<organism evidence="8 9">
    <name type="scientific">Rhodoferax ferrireducens</name>
    <dbReference type="NCBI Taxonomy" id="192843"/>
    <lineage>
        <taxon>Bacteria</taxon>
        <taxon>Pseudomonadati</taxon>
        <taxon>Pseudomonadota</taxon>
        <taxon>Betaproteobacteria</taxon>
        <taxon>Burkholderiales</taxon>
        <taxon>Comamonadaceae</taxon>
        <taxon>Rhodoferax</taxon>
    </lineage>
</organism>
<dbReference type="Gene3D" id="2.10.70.100">
    <property type="match status" value="1"/>
</dbReference>
<evidence type="ECO:0000313" key="9">
    <source>
        <dbReference type="Proteomes" id="UP001180487"/>
    </source>
</evidence>
<dbReference type="PROSITE" id="PS50113">
    <property type="entry name" value="PAC"/>
    <property type="match status" value="3"/>
</dbReference>
<evidence type="ECO:0000313" key="8">
    <source>
        <dbReference type="EMBL" id="MDR7376500.1"/>
    </source>
</evidence>
<feature type="domain" description="PAC" evidence="7">
    <location>
        <begin position="359"/>
        <end position="411"/>
    </location>
</feature>
<dbReference type="NCBIfam" id="TIGR00229">
    <property type="entry name" value="sensory_box"/>
    <property type="match status" value="2"/>
</dbReference>
<dbReference type="InterPro" id="IPR004358">
    <property type="entry name" value="Sig_transdc_His_kin-like_C"/>
</dbReference>
<dbReference type="InterPro" id="IPR052162">
    <property type="entry name" value="Sensor_kinase/Photoreceptor"/>
</dbReference>
<dbReference type="PANTHER" id="PTHR43304">
    <property type="entry name" value="PHYTOCHROME-LIKE PROTEIN CPH1"/>
    <property type="match status" value="1"/>
</dbReference>
<feature type="domain" description="PAC" evidence="7">
    <location>
        <begin position="207"/>
        <end position="259"/>
    </location>
</feature>
<proteinExistence type="predicted"/>
<feature type="domain" description="PAC" evidence="7">
    <location>
        <begin position="78"/>
        <end position="130"/>
    </location>
</feature>
<dbReference type="Gene3D" id="3.30.450.20">
    <property type="entry name" value="PAS domain"/>
    <property type="match status" value="3"/>
</dbReference>
<dbReference type="InterPro" id="IPR000700">
    <property type="entry name" value="PAS-assoc_C"/>
</dbReference>